<proteinExistence type="predicted"/>
<dbReference type="KEGG" id="bgok:Pr1d_00330"/>
<comment type="catalytic activity">
    <reaction evidence="2">
        <text>2 GTP = 3',3'-c-di-GMP + 2 diphosphate</text>
        <dbReference type="Rhea" id="RHEA:24898"/>
        <dbReference type="ChEBI" id="CHEBI:33019"/>
        <dbReference type="ChEBI" id="CHEBI:37565"/>
        <dbReference type="ChEBI" id="CHEBI:58805"/>
        <dbReference type="EC" id="2.7.7.65"/>
    </reaction>
</comment>
<evidence type="ECO:0000313" key="6">
    <source>
        <dbReference type="Proteomes" id="UP000323917"/>
    </source>
</evidence>
<reference evidence="5 6" key="1">
    <citation type="submission" date="2019-08" db="EMBL/GenBank/DDBJ databases">
        <title>Deep-cultivation of Planctomycetes and their phenomic and genomic characterization uncovers novel biology.</title>
        <authorList>
            <person name="Wiegand S."/>
            <person name="Jogler M."/>
            <person name="Boedeker C."/>
            <person name="Pinto D."/>
            <person name="Vollmers J."/>
            <person name="Rivas-Marin E."/>
            <person name="Kohn T."/>
            <person name="Peeters S.H."/>
            <person name="Heuer A."/>
            <person name="Rast P."/>
            <person name="Oberbeckmann S."/>
            <person name="Bunk B."/>
            <person name="Jeske O."/>
            <person name="Meyerdierks A."/>
            <person name="Storesund J.E."/>
            <person name="Kallscheuer N."/>
            <person name="Luecker S."/>
            <person name="Lage O.M."/>
            <person name="Pohl T."/>
            <person name="Merkel B.J."/>
            <person name="Hornburger P."/>
            <person name="Mueller R.-W."/>
            <person name="Bruemmer F."/>
            <person name="Labrenz M."/>
            <person name="Spormann A.M."/>
            <person name="Op den Camp H."/>
            <person name="Overmann J."/>
            <person name="Amann R."/>
            <person name="Jetten M.S.M."/>
            <person name="Mascher T."/>
            <person name="Medema M.H."/>
            <person name="Devos D.P."/>
            <person name="Kaster A.-K."/>
            <person name="Ovreas L."/>
            <person name="Rohde M."/>
            <person name="Galperin M.Y."/>
            <person name="Jogler C."/>
        </authorList>
    </citation>
    <scope>NUCLEOTIDE SEQUENCE [LARGE SCALE GENOMIC DNA]</scope>
    <source>
        <strain evidence="5 6">Pr1d</strain>
    </source>
</reference>
<evidence type="ECO:0000313" key="5">
    <source>
        <dbReference type="EMBL" id="QEG32773.1"/>
    </source>
</evidence>
<dbReference type="EMBL" id="CP042913">
    <property type="protein sequence ID" value="QEG32773.1"/>
    <property type="molecule type" value="Genomic_DNA"/>
</dbReference>
<organism evidence="5 6">
    <name type="scientific">Bythopirellula goksoeyrii</name>
    <dbReference type="NCBI Taxonomy" id="1400387"/>
    <lineage>
        <taxon>Bacteria</taxon>
        <taxon>Pseudomonadati</taxon>
        <taxon>Planctomycetota</taxon>
        <taxon>Planctomycetia</taxon>
        <taxon>Pirellulales</taxon>
        <taxon>Lacipirellulaceae</taxon>
        <taxon>Bythopirellula</taxon>
    </lineage>
</organism>
<dbReference type="SUPFAM" id="SSF55073">
    <property type="entry name" value="Nucleotide cyclase"/>
    <property type="match status" value="1"/>
</dbReference>
<keyword evidence="3" id="KW-0812">Transmembrane</keyword>
<dbReference type="InterPro" id="IPR043128">
    <property type="entry name" value="Rev_trsase/Diguanyl_cyclase"/>
</dbReference>
<dbReference type="OrthoDB" id="244535at2"/>
<dbReference type="EC" id="2.7.7.65" evidence="1"/>
<dbReference type="PROSITE" id="PS50887">
    <property type="entry name" value="GGDEF"/>
    <property type="match status" value="1"/>
</dbReference>
<dbReference type="RefSeq" id="WP_148071610.1">
    <property type="nucleotide sequence ID" value="NZ_CP042913.1"/>
</dbReference>
<dbReference type="Gene3D" id="3.30.70.270">
    <property type="match status" value="1"/>
</dbReference>
<accession>A0A5B9QEL5</accession>
<feature type="transmembrane region" description="Helical" evidence="3">
    <location>
        <begin position="6"/>
        <end position="26"/>
    </location>
</feature>
<sequence>MPIASIEVILADTVALAAVALIGYLFGSRTRGQAASTTDAQLASELSRATRIARELQGVAGRIREEVAQHQSTINHFQQRLGRLEQSDHTEGWLALGREAESLLNPTMKLASNLSLAYDELRRHSNQLTLFAGSRTDRETGLRNRRAMEEQLEFLLANHTESSRRFAVTIFSVQSEQGEIDTDSLCQFASLLEHSARDTDIVARYGSDEFVVVMPHTSLPGATVFSERLLKLVLSEISLTLYGGIVEVQSDDTTSKLLSRADSALYSARSDGKSCLYQHTGKSIRPHELSVLPETAGVC</sequence>
<keyword evidence="3" id="KW-0472">Membrane</keyword>
<dbReference type="GO" id="GO:0052621">
    <property type="term" value="F:diguanylate cyclase activity"/>
    <property type="evidence" value="ECO:0007669"/>
    <property type="project" value="UniProtKB-EC"/>
</dbReference>
<dbReference type="InterPro" id="IPR029787">
    <property type="entry name" value="Nucleotide_cyclase"/>
</dbReference>
<dbReference type="GO" id="GO:1902201">
    <property type="term" value="P:negative regulation of bacterial-type flagellum-dependent cell motility"/>
    <property type="evidence" value="ECO:0007669"/>
    <property type="project" value="TreeGrafter"/>
</dbReference>
<dbReference type="PANTHER" id="PTHR45138:SF9">
    <property type="entry name" value="DIGUANYLATE CYCLASE DGCM-RELATED"/>
    <property type="match status" value="1"/>
</dbReference>
<keyword evidence="6" id="KW-1185">Reference proteome</keyword>
<dbReference type="GO" id="GO:0005886">
    <property type="term" value="C:plasma membrane"/>
    <property type="evidence" value="ECO:0007669"/>
    <property type="project" value="TreeGrafter"/>
</dbReference>
<protein>
    <recommendedName>
        <fullName evidence="1">diguanylate cyclase</fullName>
        <ecNumber evidence="1">2.7.7.65</ecNumber>
    </recommendedName>
</protein>
<feature type="domain" description="GGDEF" evidence="4">
    <location>
        <begin position="164"/>
        <end position="281"/>
    </location>
</feature>
<evidence type="ECO:0000256" key="1">
    <source>
        <dbReference type="ARBA" id="ARBA00012528"/>
    </source>
</evidence>
<gene>
    <name evidence="5" type="primary">pleD_1</name>
    <name evidence="5" type="ORF">Pr1d_00330</name>
</gene>
<dbReference type="InterPro" id="IPR050469">
    <property type="entry name" value="Diguanylate_Cyclase"/>
</dbReference>
<dbReference type="Pfam" id="PF00990">
    <property type="entry name" value="GGDEF"/>
    <property type="match status" value="1"/>
</dbReference>
<evidence type="ECO:0000259" key="4">
    <source>
        <dbReference type="PROSITE" id="PS50887"/>
    </source>
</evidence>
<name>A0A5B9QEL5_9BACT</name>
<dbReference type="CDD" id="cd01949">
    <property type="entry name" value="GGDEF"/>
    <property type="match status" value="1"/>
</dbReference>
<evidence type="ECO:0000256" key="2">
    <source>
        <dbReference type="ARBA" id="ARBA00034247"/>
    </source>
</evidence>
<dbReference type="InterPro" id="IPR000160">
    <property type="entry name" value="GGDEF_dom"/>
</dbReference>
<dbReference type="PANTHER" id="PTHR45138">
    <property type="entry name" value="REGULATORY COMPONENTS OF SENSORY TRANSDUCTION SYSTEM"/>
    <property type="match status" value="1"/>
</dbReference>
<dbReference type="AlphaFoldDB" id="A0A5B9QEL5"/>
<keyword evidence="3" id="KW-1133">Transmembrane helix</keyword>
<evidence type="ECO:0000256" key="3">
    <source>
        <dbReference type="SAM" id="Phobius"/>
    </source>
</evidence>
<dbReference type="Proteomes" id="UP000323917">
    <property type="component" value="Chromosome"/>
</dbReference>
<dbReference type="NCBIfam" id="TIGR00254">
    <property type="entry name" value="GGDEF"/>
    <property type="match status" value="1"/>
</dbReference>
<dbReference type="SMART" id="SM00267">
    <property type="entry name" value="GGDEF"/>
    <property type="match status" value="1"/>
</dbReference>
<dbReference type="GO" id="GO:0043709">
    <property type="term" value="P:cell adhesion involved in single-species biofilm formation"/>
    <property type="evidence" value="ECO:0007669"/>
    <property type="project" value="TreeGrafter"/>
</dbReference>